<dbReference type="InterPro" id="IPR001451">
    <property type="entry name" value="Hexapep"/>
</dbReference>
<dbReference type="RefSeq" id="WP_073606023.1">
    <property type="nucleotide sequence ID" value="NZ_FQXZ01000049.1"/>
</dbReference>
<dbReference type="InterPro" id="IPR011004">
    <property type="entry name" value="Trimer_LpxA-like_sf"/>
</dbReference>
<accession>A0A1M6ECS0</accession>
<dbReference type="InterPro" id="IPR018357">
    <property type="entry name" value="Hexapep_transf_CS"/>
</dbReference>
<comment type="similarity">
    <text evidence="1">Belongs to the transferase hexapeptide repeat family.</text>
</comment>
<evidence type="ECO:0000256" key="2">
    <source>
        <dbReference type="ARBA" id="ARBA00022679"/>
    </source>
</evidence>
<dbReference type="PROSITE" id="PS00101">
    <property type="entry name" value="HEXAPEP_TRANSFERASES"/>
    <property type="match status" value="1"/>
</dbReference>
<evidence type="ECO:0000256" key="4">
    <source>
        <dbReference type="ARBA" id="ARBA00023315"/>
    </source>
</evidence>
<dbReference type="Proteomes" id="UP000184608">
    <property type="component" value="Unassembled WGS sequence"/>
</dbReference>
<sequence length="196" mass="21356">MATKYQHWKALKGDTYRQLGCFSFLGLVKRSILSRTFRVVVTMRLCQMVAGSRTPVRLLLPLFKVMHKISTGLAGVDCHWKTDVGAGFAITHGWGMVINEGAKIGKNVTIMQGVTLGRRDKISPDNERTSTYPTIEDEVWIGPNSVIVGGVSIGKGSRIAGGSLVLDDVPPYSTVMGNPARIVRENCIPDVFNPAP</sequence>
<dbReference type="AlphaFoldDB" id="A0A1M6ECS0"/>
<dbReference type="Pfam" id="PF00132">
    <property type="entry name" value="Hexapep"/>
    <property type="match status" value="1"/>
</dbReference>
<name>A0A1M6ECS0_9VIBR</name>
<dbReference type="OrthoDB" id="9815592at2"/>
<dbReference type="Gene3D" id="2.160.10.10">
    <property type="entry name" value="Hexapeptide repeat proteins"/>
    <property type="match status" value="1"/>
</dbReference>
<evidence type="ECO:0000256" key="1">
    <source>
        <dbReference type="ARBA" id="ARBA00007274"/>
    </source>
</evidence>
<evidence type="ECO:0000313" key="6">
    <source>
        <dbReference type="Proteomes" id="UP000184608"/>
    </source>
</evidence>
<dbReference type="CDD" id="cd03354">
    <property type="entry name" value="LbH_SAT"/>
    <property type="match status" value="1"/>
</dbReference>
<keyword evidence="6" id="KW-1185">Reference proteome</keyword>
<dbReference type="GO" id="GO:0009001">
    <property type="term" value="F:serine O-acetyltransferase activity"/>
    <property type="evidence" value="ECO:0007669"/>
    <property type="project" value="UniProtKB-EC"/>
</dbReference>
<keyword evidence="3" id="KW-0677">Repeat</keyword>
<dbReference type="PANTHER" id="PTHR42811">
    <property type="entry name" value="SERINE ACETYLTRANSFERASE"/>
    <property type="match status" value="1"/>
</dbReference>
<dbReference type="EMBL" id="FQXZ01000049">
    <property type="protein sequence ID" value="SHI83223.1"/>
    <property type="molecule type" value="Genomic_DNA"/>
</dbReference>
<protein>
    <submittedName>
        <fullName evidence="5">Serine acetyltransferase</fullName>
        <ecNumber evidence="5">2.3.1.30</ecNumber>
    </submittedName>
</protein>
<keyword evidence="2 5" id="KW-0808">Transferase</keyword>
<organism evidence="5 6">
    <name type="scientific">Vibrio aerogenes CECT 7868</name>
    <dbReference type="NCBI Taxonomy" id="1216006"/>
    <lineage>
        <taxon>Bacteria</taxon>
        <taxon>Pseudomonadati</taxon>
        <taxon>Pseudomonadota</taxon>
        <taxon>Gammaproteobacteria</taxon>
        <taxon>Vibrionales</taxon>
        <taxon>Vibrionaceae</taxon>
        <taxon>Vibrio</taxon>
    </lineage>
</organism>
<dbReference type="InterPro" id="IPR045304">
    <property type="entry name" value="LbH_SAT"/>
</dbReference>
<dbReference type="EC" id="2.3.1.30" evidence="5"/>
<reference evidence="5 6" key="1">
    <citation type="submission" date="2016-11" db="EMBL/GenBank/DDBJ databases">
        <authorList>
            <person name="Jaros S."/>
            <person name="Januszkiewicz K."/>
            <person name="Wedrychowicz H."/>
        </authorList>
    </citation>
    <scope>NUCLEOTIDE SEQUENCE [LARGE SCALE GENOMIC DNA]</scope>
    <source>
        <strain evidence="5 6">CECT 7868</strain>
    </source>
</reference>
<evidence type="ECO:0000256" key="3">
    <source>
        <dbReference type="ARBA" id="ARBA00022737"/>
    </source>
</evidence>
<evidence type="ECO:0000313" key="5">
    <source>
        <dbReference type="EMBL" id="SHI83223.1"/>
    </source>
</evidence>
<dbReference type="SUPFAM" id="SSF51161">
    <property type="entry name" value="Trimeric LpxA-like enzymes"/>
    <property type="match status" value="1"/>
</dbReference>
<proteinExistence type="inferred from homology"/>
<gene>
    <name evidence="5" type="primary">cysE_2</name>
    <name evidence="5" type="ORF">VA7868_04429</name>
</gene>
<keyword evidence="4 5" id="KW-0012">Acyltransferase</keyword>
<dbReference type="STRING" id="1216006.VA7868_04429"/>